<dbReference type="GO" id="GO:0005829">
    <property type="term" value="C:cytosol"/>
    <property type="evidence" value="ECO:0007669"/>
    <property type="project" value="TreeGrafter"/>
</dbReference>
<keyword evidence="4" id="KW-0375">Hydrogen ion transport</keyword>
<feature type="coiled-coil region" evidence="10">
    <location>
        <begin position="120"/>
        <end position="151"/>
    </location>
</feature>
<keyword evidence="5" id="KW-1005">Bacterial flagellum biogenesis</keyword>
<protein>
    <submittedName>
        <fullName evidence="13">Flagellar assembly protein FliH</fullName>
    </submittedName>
</protein>
<dbReference type="OrthoDB" id="2375163at2"/>
<keyword evidence="13" id="KW-0966">Cell projection</keyword>
<name>A0A1T4MAW4_9FIRM</name>
<dbReference type="RefSeq" id="WP_078809889.1">
    <property type="nucleotide sequence ID" value="NZ_FUWM01000010.1"/>
</dbReference>
<feature type="compositionally biased region" description="Basic and acidic residues" evidence="11">
    <location>
        <begin position="39"/>
        <end position="53"/>
    </location>
</feature>
<dbReference type="AlphaFoldDB" id="A0A1T4MAW4"/>
<dbReference type="InterPro" id="IPR028987">
    <property type="entry name" value="ATP_synth_B-like_membr_sf"/>
</dbReference>
<feature type="domain" description="Flagellar assembly protein FliH/Type III secretion system HrpE" evidence="12">
    <location>
        <begin position="119"/>
        <end position="247"/>
    </location>
</feature>
<keyword evidence="6" id="KW-0653">Protein transport</keyword>
<dbReference type="GO" id="GO:0006754">
    <property type="term" value="P:ATP biosynthetic process"/>
    <property type="evidence" value="ECO:0007669"/>
    <property type="project" value="UniProtKB-KW"/>
</dbReference>
<keyword evidence="10" id="KW-0175">Coiled coil</keyword>
<keyword evidence="8" id="KW-1006">Bacterial flagellum protein export</keyword>
<reference evidence="14" key="1">
    <citation type="submission" date="2017-02" db="EMBL/GenBank/DDBJ databases">
        <authorList>
            <person name="Varghese N."/>
            <person name="Submissions S."/>
        </authorList>
    </citation>
    <scope>NUCLEOTIDE SEQUENCE [LARGE SCALE GENOMIC DNA]</scope>
    <source>
        <strain evidence="14">ATCC BAA-73</strain>
    </source>
</reference>
<feature type="compositionally biased region" description="Basic and acidic residues" evidence="11">
    <location>
        <begin position="20"/>
        <end position="31"/>
    </location>
</feature>
<evidence type="ECO:0000259" key="12">
    <source>
        <dbReference type="Pfam" id="PF02108"/>
    </source>
</evidence>
<evidence type="ECO:0000256" key="1">
    <source>
        <dbReference type="ARBA" id="ARBA00003041"/>
    </source>
</evidence>
<keyword evidence="9" id="KW-0066">ATP synthesis</keyword>
<dbReference type="Gene3D" id="1.20.5.620">
    <property type="entry name" value="F1F0 ATP synthase subunit B, membrane domain"/>
    <property type="match status" value="1"/>
</dbReference>
<dbReference type="EMBL" id="FUWM01000010">
    <property type="protein sequence ID" value="SJZ64092.1"/>
    <property type="molecule type" value="Genomic_DNA"/>
</dbReference>
<feature type="region of interest" description="Disordered" evidence="11">
    <location>
        <begin position="20"/>
        <end position="53"/>
    </location>
</feature>
<dbReference type="InterPro" id="IPR018035">
    <property type="entry name" value="Flagellar_FliH/T3SS_HrpE"/>
</dbReference>
<evidence type="ECO:0000256" key="4">
    <source>
        <dbReference type="ARBA" id="ARBA00022781"/>
    </source>
</evidence>
<dbReference type="STRING" id="142842.SAMN02745118_01412"/>
<evidence type="ECO:0000256" key="9">
    <source>
        <dbReference type="ARBA" id="ARBA00023310"/>
    </source>
</evidence>
<dbReference type="SUPFAM" id="SSF160527">
    <property type="entry name" value="V-type ATPase subunit E-like"/>
    <property type="match status" value="1"/>
</dbReference>
<keyword evidence="13" id="KW-0282">Flagellum</keyword>
<evidence type="ECO:0000256" key="2">
    <source>
        <dbReference type="ARBA" id="ARBA00006602"/>
    </source>
</evidence>
<keyword evidence="13" id="KW-0969">Cilium</keyword>
<comment type="function">
    <text evidence="1">Needed for flagellar regrowth and assembly.</text>
</comment>
<accession>A0A1T4MAW4</accession>
<gene>
    <name evidence="13" type="ORF">SAMN02745118_01412</name>
</gene>
<evidence type="ECO:0000256" key="10">
    <source>
        <dbReference type="SAM" id="Coils"/>
    </source>
</evidence>
<evidence type="ECO:0000313" key="13">
    <source>
        <dbReference type="EMBL" id="SJZ64092.1"/>
    </source>
</evidence>
<evidence type="ECO:0000256" key="3">
    <source>
        <dbReference type="ARBA" id="ARBA00022448"/>
    </source>
</evidence>
<evidence type="ECO:0000256" key="6">
    <source>
        <dbReference type="ARBA" id="ARBA00022927"/>
    </source>
</evidence>
<organism evidence="13 14">
    <name type="scientific">Selenihalanaerobacter shriftii</name>
    <dbReference type="NCBI Taxonomy" id="142842"/>
    <lineage>
        <taxon>Bacteria</taxon>
        <taxon>Bacillati</taxon>
        <taxon>Bacillota</taxon>
        <taxon>Clostridia</taxon>
        <taxon>Halanaerobiales</taxon>
        <taxon>Halobacteroidaceae</taxon>
        <taxon>Selenihalanaerobacter</taxon>
    </lineage>
</organism>
<dbReference type="PANTHER" id="PTHR34982:SF1">
    <property type="entry name" value="FLAGELLAR ASSEMBLY PROTEIN FLIH"/>
    <property type="match status" value="1"/>
</dbReference>
<feature type="coiled-coil region" evidence="10">
    <location>
        <begin position="60"/>
        <end position="95"/>
    </location>
</feature>
<evidence type="ECO:0000313" key="14">
    <source>
        <dbReference type="Proteomes" id="UP000190625"/>
    </source>
</evidence>
<dbReference type="Pfam" id="PF02108">
    <property type="entry name" value="FliH"/>
    <property type="match status" value="1"/>
</dbReference>
<evidence type="ECO:0000256" key="8">
    <source>
        <dbReference type="ARBA" id="ARBA00023225"/>
    </source>
</evidence>
<proteinExistence type="inferred from homology"/>
<keyword evidence="7" id="KW-0406">Ion transport</keyword>
<dbReference type="GO" id="GO:0044781">
    <property type="term" value="P:bacterial-type flagellum organization"/>
    <property type="evidence" value="ECO:0007669"/>
    <property type="project" value="UniProtKB-KW"/>
</dbReference>
<keyword evidence="14" id="KW-1185">Reference proteome</keyword>
<dbReference type="GO" id="GO:1902600">
    <property type="term" value="P:proton transmembrane transport"/>
    <property type="evidence" value="ECO:0007669"/>
    <property type="project" value="UniProtKB-KW"/>
</dbReference>
<evidence type="ECO:0000256" key="5">
    <source>
        <dbReference type="ARBA" id="ARBA00022795"/>
    </source>
</evidence>
<evidence type="ECO:0000256" key="11">
    <source>
        <dbReference type="SAM" id="MobiDB-lite"/>
    </source>
</evidence>
<dbReference type="Proteomes" id="UP000190625">
    <property type="component" value="Unassembled WGS sequence"/>
</dbReference>
<sequence length="258" mass="29475">MSNVIKSFQVNQKKTVELFNKDKEIKQEDNNQKNSNDISEQRERSKQKTDKVSKIKSKILTEAKVEAEKIITNAQQESEQIKESARQEAEEIKEEAYQTGLAQGKSEIKDKGWQEVETVIDRLNQSITGLNQDYEEKLAELNNEVLELTIAIVKKIIKQELKSDQTVIYSLIEDALQLLNGEDEVVVRVNLRDLDVVRGYKERFLDLNSNLNNIKFIMDDEIEIGGCIVEADFGGLDATVTSQLEKIADKLLEVNKNE</sequence>
<dbReference type="SUPFAM" id="SSF81573">
    <property type="entry name" value="F1F0 ATP synthase subunit B, membrane domain"/>
    <property type="match status" value="1"/>
</dbReference>
<dbReference type="PANTHER" id="PTHR34982">
    <property type="entry name" value="YOP PROTEINS TRANSLOCATION PROTEIN L"/>
    <property type="match status" value="1"/>
</dbReference>
<comment type="similarity">
    <text evidence="2">Belongs to the FliH family.</text>
</comment>
<keyword evidence="3" id="KW-0813">Transport</keyword>
<dbReference type="InterPro" id="IPR051472">
    <property type="entry name" value="T3SS_Stator/FliH"/>
</dbReference>
<dbReference type="GO" id="GO:0015031">
    <property type="term" value="P:protein transport"/>
    <property type="evidence" value="ECO:0007669"/>
    <property type="project" value="UniProtKB-KW"/>
</dbReference>
<evidence type="ECO:0000256" key="7">
    <source>
        <dbReference type="ARBA" id="ARBA00023065"/>
    </source>
</evidence>